<keyword evidence="1" id="KW-1133">Transmembrane helix</keyword>
<feature type="transmembrane region" description="Helical" evidence="1">
    <location>
        <begin position="82"/>
        <end position="102"/>
    </location>
</feature>
<evidence type="ECO:0000256" key="1">
    <source>
        <dbReference type="SAM" id="Phobius"/>
    </source>
</evidence>
<dbReference type="EMBL" id="CADCVU010000060">
    <property type="protein sequence ID" value="CAA9489826.1"/>
    <property type="molecule type" value="Genomic_DNA"/>
</dbReference>
<keyword evidence="1" id="KW-0812">Transmembrane</keyword>
<organism evidence="2">
    <name type="scientific">uncultured Solirubrobacterales bacterium</name>
    <dbReference type="NCBI Taxonomy" id="768556"/>
    <lineage>
        <taxon>Bacteria</taxon>
        <taxon>Bacillati</taxon>
        <taxon>Actinomycetota</taxon>
        <taxon>Thermoleophilia</taxon>
        <taxon>Solirubrobacterales</taxon>
        <taxon>environmental samples</taxon>
    </lineage>
</organism>
<protein>
    <submittedName>
        <fullName evidence="2">Uncharacterized protein</fullName>
    </submittedName>
</protein>
<sequence length="109" mass="11537">MGLPVIPDAIADAPSDPLIWLLVLVILFTLMLGLGCLLAAVLVWRLTNAGRVMGLVGAPIAIALTVALVIGGFSMADPEVGRVALAILIGVGLPPLIFWLLWKERQAFR</sequence>
<feature type="transmembrane region" description="Helical" evidence="1">
    <location>
        <begin position="18"/>
        <end position="43"/>
    </location>
</feature>
<feature type="transmembrane region" description="Helical" evidence="1">
    <location>
        <begin position="55"/>
        <end position="76"/>
    </location>
</feature>
<reference evidence="2" key="1">
    <citation type="submission" date="2020-02" db="EMBL/GenBank/DDBJ databases">
        <authorList>
            <person name="Meier V. D."/>
        </authorList>
    </citation>
    <scope>NUCLEOTIDE SEQUENCE</scope>
    <source>
        <strain evidence="2">AVDCRST_MAG45</strain>
    </source>
</reference>
<name>A0A6J4S658_9ACTN</name>
<gene>
    <name evidence="2" type="ORF">AVDCRST_MAG45-681</name>
</gene>
<dbReference type="AlphaFoldDB" id="A0A6J4S658"/>
<proteinExistence type="predicted"/>
<accession>A0A6J4S658</accession>
<evidence type="ECO:0000313" key="2">
    <source>
        <dbReference type="EMBL" id="CAA9489826.1"/>
    </source>
</evidence>
<keyword evidence="1" id="KW-0472">Membrane</keyword>